<sequence length="134" mass="15662">MQTAKQNVQMQELTQMPPHPKHTSSSRENMFSLNARPSLQKNTPKCTKTFSADRTCAYYPIFYWEMGKQRPEPCRGTDMGDLDKALPPNHSLTDKHQRFYEFHDIILKLLALRQSTDQEDLIDYACRIQQLDGR</sequence>
<feature type="compositionally biased region" description="Polar residues" evidence="1">
    <location>
        <begin position="26"/>
        <end position="46"/>
    </location>
</feature>
<dbReference type="RefSeq" id="XP_013324194.1">
    <property type="nucleotide sequence ID" value="XM_013468740.1"/>
</dbReference>
<evidence type="ECO:0000313" key="2">
    <source>
        <dbReference type="EMBL" id="KKA17582.1"/>
    </source>
</evidence>
<dbReference type="AlphaFoldDB" id="A0A0F4YH45"/>
<evidence type="ECO:0000256" key="1">
    <source>
        <dbReference type="SAM" id="MobiDB-lite"/>
    </source>
</evidence>
<feature type="region of interest" description="Disordered" evidence="1">
    <location>
        <begin position="1"/>
        <end position="46"/>
    </location>
</feature>
<accession>A0A0F4YH45</accession>
<proteinExistence type="predicted"/>
<reference evidence="2 3" key="1">
    <citation type="submission" date="2015-04" db="EMBL/GenBank/DDBJ databases">
        <authorList>
            <person name="Heijne W.H."/>
            <person name="Fedorova N.D."/>
            <person name="Nierman W.C."/>
            <person name="Vollebregt A.W."/>
            <person name="Zhao Z."/>
            <person name="Wu L."/>
            <person name="Kumar M."/>
            <person name="Stam H."/>
            <person name="van den Berg M.A."/>
            <person name="Pel H.J."/>
        </authorList>
    </citation>
    <scope>NUCLEOTIDE SEQUENCE [LARGE SCALE GENOMIC DNA]</scope>
    <source>
        <strain evidence="2 3">CBS 393.64</strain>
    </source>
</reference>
<keyword evidence="3" id="KW-1185">Reference proteome</keyword>
<name>A0A0F4YH45_RASE3</name>
<dbReference type="GeneID" id="25320735"/>
<gene>
    <name evidence="2" type="ORF">T310_8479</name>
</gene>
<organism evidence="2 3">
    <name type="scientific">Rasamsonia emersonii (strain ATCC 16479 / CBS 393.64 / IMI 116815)</name>
    <dbReference type="NCBI Taxonomy" id="1408163"/>
    <lineage>
        <taxon>Eukaryota</taxon>
        <taxon>Fungi</taxon>
        <taxon>Dikarya</taxon>
        <taxon>Ascomycota</taxon>
        <taxon>Pezizomycotina</taxon>
        <taxon>Eurotiomycetes</taxon>
        <taxon>Eurotiomycetidae</taxon>
        <taxon>Eurotiales</taxon>
        <taxon>Trichocomaceae</taxon>
        <taxon>Rasamsonia</taxon>
    </lineage>
</organism>
<protein>
    <submittedName>
        <fullName evidence="2">Uncharacterized protein</fullName>
    </submittedName>
</protein>
<feature type="compositionally biased region" description="Polar residues" evidence="1">
    <location>
        <begin position="1"/>
        <end position="14"/>
    </location>
</feature>
<dbReference type="EMBL" id="LASV01000607">
    <property type="protein sequence ID" value="KKA17582.1"/>
    <property type="molecule type" value="Genomic_DNA"/>
</dbReference>
<comment type="caution">
    <text evidence="2">The sequence shown here is derived from an EMBL/GenBank/DDBJ whole genome shotgun (WGS) entry which is preliminary data.</text>
</comment>
<evidence type="ECO:0000313" key="3">
    <source>
        <dbReference type="Proteomes" id="UP000053958"/>
    </source>
</evidence>
<dbReference type="Proteomes" id="UP000053958">
    <property type="component" value="Unassembled WGS sequence"/>
</dbReference>